<dbReference type="SUPFAM" id="SSF55166">
    <property type="entry name" value="Hedgehog/DD-peptidase"/>
    <property type="match status" value="1"/>
</dbReference>
<dbReference type="GO" id="GO:0008233">
    <property type="term" value="F:peptidase activity"/>
    <property type="evidence" value="ECO:0007669"/>
    <property type="project" value="InterPro"/>
</dbReference>
<evidence type="ECO:0000259" key="1">
    <source>
        <dbReference type="Pfam" id="PF02557"/>
    </source>
</evidence>
<reference evidence="2" key="2">
    <citation type="journal article" date="2021" name="PeerJ">
        <title>Extensive microbial diversity within the chicken gut microbiome revealed by metagenomics and culture.</title>
        <authorList>
            <person name="Gilroy R."/>
            <person name="Ravi A."/>
            <person name="Getino M."/>
            <person name="Pursley I."/>
            <person name="Horton D.L."/>
            <person name="Alikhan N.F."/>
            <person name="Baker D."/>
            <person name="Gharbi K."/>
            <person name="Hall N."/>
            <person name="Watson M."/>
            <person name="Adriaenssens E.M."/>
            <person name="Foster-Nyarko E."/>
            <person name="Jarju S."/>
            <person name="Secka A."/>
            <person name="Antonio M."/>
            <person name="Oren A."/>
            <person name="Chaudhuri R.R."/>
            <person name="La Ragione R."/>
            <person name="Hildebrand F."/>
            <person name="Pallen M.J."/>
        </authorList>
    </citation>
    <scope>NUCLEOTIDE SEQUENCE</scope>
    <source>
        <strain evidence="2">ChiSxjej1B13-7041</strain>
    </source>
</reference>
<dbReference type="CDD" id="cd14852">
    <property type="entry name" value="LD-carboxypeptidase"/>
    <property type="match status" value="1"/>
</dbReference>
<dbReference type="GO" id="GO:0006508">
    <property type="term" value="P:proteolysis"/>
    <property type="evidence" value="ECO:0007669"/>
    <property type="project" value="InterPro"/>
</dbReference>
<proteinExistence type="predicted"/>
<accession>A0A9D1EJM2</accession>
<sequence>MKRRVKWAALALIVCAAVGTAGVLWLKPDWRFLLAQQVQGIFSRLDLEELDWPGEKLRVESVDGLKEEAGESQALLLVNESHPVPENFKPDLEEYKDSGVLMQREVLESYEALAEAVKKECGEQLFVKSSYRDREDQQEEYEADPVVAAVPGTSEHETGLALDVYVAGYAGYGFLKSEAGQYVNSHCWEYGFIIRYPLGSQEETGIPFEPWHLRYVGKPHAEIIEKNGWTLEEYLNRLELGELYQVGECFVSRQQLGGLTLPAGAGDVMVSADNCGNCVVWGRLADGK</sequence>
<gene>
    <name evidence="2" type="ORF">IAB98_05440</name>
</gene>
<dbReference type="InterPro" id="IPR052179">
    <property type="entry name" value="DD-CPase-like"/>
</dbReference>
<dbReference type="InterPro" id="IPR003709">
    <property type="entry name" value="VanY-like_core_dom"/>
</dbReference>
<reference evidence="2" key="1">
    <citation type="submission" date="2020-10" db="EMBL/GenBank/DDBJ databases">
        <authorList>
            <person name="Gilroy R."/>
        </authorList>
    </citation>
    <scope>NUCLEOTIDE SEQUENCE</scope>
    <source>
        <strain evidence="2">ChiSxjej1B13-7041</strain>
    </source>
</reference>
<feature type="domain" description="D-alanyl-D-alanine carboxypeptidase-like core" evidence="1">
    <location>
        <begin position="101"/>
        <end position="218"/>
    </location>
</feature>
<dbReference type="PANTHER" id="PTHR34385:SF1">
    <property type="entry name" value="PEPTIDOGLYCAN L-ALANYL-D-GLUTAMATE ENDOPEPTIDASE CWLK"/>
    <property type="match status" value="1"/>
</dbReference>
<dbReference type="PANTHER" id="PTHR34385">
    <property type="entry name" value="D-ALANYL-D-ALANINE CARBOXYPEPTIDASE"/>
    <property type="match status" value="1"/>
</dbReference>
<organism evidence="2 3">
    <name type="scientific">Candidatus Egerieimonas intestinavium</name>
    <dbReference type="NCBI Taxonomy" id="2840777"/>
    <lineage>
        <taxon>Bacteria</taxon>
        <taxon>Bacillati</taxon>
        <taxon>Bacillota</taxon>
        <taxon>Clostridia</taxon>
        <taxon>Lachnospirales</taxon>
        <taxon>Lachnospiraceae</taxon>
        <taxon>Lachnospiraceae incertae sedis</taxon>
        <taxon>Candidatus Egerieimonas</taxon>
    </lineage>
</organism>
<dbReference type="InterPro" id="IPR009045">
    <property type="entry name" value="Zn_M74/Hedgehog-like"/>
</dbReference>
<dbReference type="Gene3D" id="3.30.1380.10">
    <property type="match status" value="1"/>
</dbReference>
<name>A0A9D1EJM2_9FIRM</name>
<dbReference type="InterPro" id="IPR058193">
    <property type="entry name" value="VanY/YodJ_core_dom"/>
</dbReference>
<protein>
    <submittedName>
        <fullName evidence="2">M15 family metallopeptidase</fullName>
    </submittedName>
</protein>
<evidence type="ECO:0000313" key="3">
    <source>
        <dbReference type="Proteomes" id="UP000886841"/>
    </source>
</evidence>
<comment type="caution">
    <text evidence="2">The sequence shown here is derived from an EMBL/GenBank/DDBJ whole genome shotgun (WGS) entry which is preliminary data.</text>
</comment>
<evidence type="ECO:0000313" key="2">
    <source>
        <dbReference type="EMBL" id="HIR92842.1"/>
    </source>
</evidence>
<dbReference type="AlphaFoldDB" id="A0A9D1EJM2"/>
<dbReference type="Pfam" id="PF02557">
    <property type="entry name" value="VanY"/>
    <property type="match status" value="1"/>
</dbReference>
<dbReference type="EMBL" id="DVHU01000050">
    <property type="protein sequence ID" value="HIR92842.1"/>
    <property type="molecule type" value="Genomic_DNA"/>
</dbReference>
<dbReference type="Proteomes" id="UP000886841">
    <property type="component" value="Unassembled WGS sequence"/>
</dbReference>